<name>A0A1R1B4H9_PAELA</name>
<feature type="domain" description="HTH cro/C1-type" evidence="1">
    <location>
        <begin position="11"/>
        <end position="39"/>
    </location>
</feature>
<dbReference type="PROSITE" id="PS52050">
    <property type="entry name" value="WYL"/>
    <property type="match status" value="1"/>
</dbReference>
<dbReference type="InterPro" id="IPR013196">
    <property type="entry name" value="HTH_11"/>
</dbReference>
<dbReference type="Pfam" id="PF13280">
    <property type="entry name" value="WYL"/>
    <property type="match status" value="1"/>
</dbReference>
<dbReference type="PANTHER" id="PTHR34580:SF3">
    <property type="entry name" value="PROTEIN PAFB"/>
    <property type="match status" value="1"/>
</dbReference>
<organism evidence="2 3">
    <name type="scientific">Paenibacillus lautus</name>
    <name type="common">Bacillus lautus</name>
    <dbReference type="NCBI Taxonomy" id="1401"/>
    <lineage>
        <taxon>Bacteria</taxon>
        <taxon>Bacillati</taxon>
        <taxon>Bacillota</taxon>
        <taxon>Bacilli</taxon>
        <taxon>Bacillales</taxon>
        <taxon>Paenibacillaceae</taxon>
        <taxon>Paenibacillus</taxon>
    </lineage>
</organism>
<dbReference type="AlphaFoldDB" id="A0A1R1B4H9"/>
<dbReference type="InterPro" id="IPR001387">
    <property type="entry name" value="Cro/C1-type_HTH"/>
</dbReference>
<dbReference type="STRING" id="1401.BK123_12000"/>
<dbReference type="SUPFAM" id="SSF46785">
    <property type="entry name" value="Winged helix' DNA-binding domain"/>
    <property type="match status" value="1"/>
</dbReference>
<dbReference type="RefSeq" id="WP_076322616.1">
    <property type="nucleotide sequence ID" value="NZ_MRTF01000003.1"/>
</dbReference>
<dbReference type="InterPro" id="IPR028349">
    <property type="entry name" value="PafC-like"/>
</dbReference>
<dbReference type="Proteomes" id="UP000187074">
    <property type="component" value="Unassembled WGS sequence"/>
</dbReference>
<dbReference type="EMBL" id="MRTF01000003">
    <property type="protein sequence ID" value="OME94031.1"/>
    <property type="molecule type" value="Genomic_DNA"/>
</dbReference>
<dbReference type="Gene3D" id="1.10.10.10">
    <property type="entry name" value="Winged helix-like DNA-binding domain superfamily/Winged helix DNA-binding domain"/>
    <property type="match status" value="1"/>
</dbReference>
<dbReference type="OrthoDB" id="9767131at2"/>
<comment type="caution">
    <text evidence="2">The sequence shown here is derived from an EMBL/GenBank/DDBJ whole genome shotgun (WGS) entry which is preliminary data.</text>
</comment>
<dbReference type="PIRSF" id="PIRSF016838">
    <property type="entry name" value="PafC"/>
    <property type="match status" value="1"/>
</dbReference>
<proteinExistence type="predicted"/>
<dbReference type="InterPro" id="IPR036388">
    <property type="entry name" value="WH-like_DNA-bd_sf"/>
</dbReference>
<evidence type="ECO:0000313" key="2">
    <source>
        <dbReference type="EMBL" id="OME94031.1"/>
    </source>
</evidence>
<evidence type="ECO:0000313" key="3">
    <source>
        <dbReference type="Proteomes" id="UP000187074"/>
    </source>
</evidence>
<dbReference type="CDD" id="cd00093">
    <property type="entry name" value="HTH_XRE"/>
    <property type="match status" value="1"/>
</dbReference>
<dbReference type="InterPro" id="IPR026881">
    <property type="entry name" value="WYL_dom"/>
</dbReference>
<sequence>MAKLDYLLSILWLLRSHKKMTAEQLAERLELSVRTVYRYIDTLGMSGVPIISESGHGGGFRLPDSFLSVPLFFELTELKAMEHSVLLARQADYPFTDALEKAQTKIEHRLQESQLEDLRRHVGSIHIPSPSQSALLHPMLRELEQAIASRETLILQYAKSFSGSAEERHIDPYGLIYRLGKWYLIAYCHQREALRVFRVDRMNSLSYSGRTFEMPEHFSVHDYMSRIHEYQDQNTKENETTLVTVRLQGLTEVLDAICNQWFLQPYLVTRRTDDEAEFRMHPDWMLQYMPYLLLSYGRGINVLEPQQLRTILSETARDLAAYYEG</sequence>
<evidence type="ECO:0000259" key="1">
    <source>
        <dbReference type="PROSITE" id="PS50943"/>
    </source>
</evidence>
<dbReference type="InterPro" id="IPR051534">
    <property type="entry name" value="CBASS_pafABC_assoc_protein"/>
</dbReference>
<dbReference type="PANTHER" id="PTHR34580">
    <property type="match status" value="1"/>
</dbReference>
<accession>A0A1R1B4H9</accession>
<dbReference type="PROSITE" id="PS50943">
    <property type="entry name" value="HTH_CROC1"/>
    <property type="match status" value="1"/>
</dbReference>
<dbReference type="InterPro" id="IPR036390">
    <property type="entry name" value="WH_DNA-bd_sf"/>
</dbReference>
<reference evidence="2 3" key="1">
    <citation type="submission" date="2016-11" db="EMBL/GenBank/DDBJ databases">
        <title>Paenibacillus species isolates.</title>
        <authorList>
            <person name="Beno S.M."/>
        </authorList>
    </citation>
    <scope>NUCLEOTIDE SEQUENCE [LARGE SCALE GENOMIC DNA]</scope>
    <source>
        <strain evidence="2 3">FSL F4-0100</strain>
    </source>
</reference>
<dbReference type="Pfam" id="PF08279">
    <property type="entry name" value="HTH_11"/>
    <property type="match status" value="1"/>
</dbReference>
<protein>
    <recommendedName>
        <fullName evidence="1">HTH cro/C1-type domain-containing protein</fullName>
    </recommendedName>
</protein>
<gene>
    <name evidence="2" type="ORF">BK123_12000</name>
</gene>